<dbReference type="Gene3D" id="2.40.330.10">
    <property type="entry name" value="DNA-binding pseudobarrel domain"/>
    <property type="match status" value="1"/>
</dbReference>
<evidence type="ECO:0000256" key="4">
    <source>
        <dbReference type="ARBA" id="ARBA00023242"/>
    </source>
</evidence>
<evidence type="ECO:0000313" key="8">
    <source>
        <dbReference type="Proteomes" id="UP000232323"/>
    </source>
</evidence>
<sequence length="276" mass="29108">MSDAGLEAVPMAGHSQESRNANVKAVLKGLEDLSAQVFFEKPLTSSDASGSGRVVIPKAIAEQYFPRLEQQHGIPVSAVDTRGREYTFKFRFWINNQVSRMYLLEGAGELHRAYEMNVGDVMVFAQKPDGTLVVAGRPATRNDVIKKPPVKRAAGGKGEGGASAASKREPKARSKQQEAPQPKAAAGATEGKAKKRRATGALAGSLQDLDPTVDGIFRAVPNGLGNALGGVSVNKTGRWVVTLNLAGELYQALFDTQDDALEAYNAAGGAVSSATA</sequence>
<dbReference type="Pfam" id="PF02362">
    <property type="entry name" value="B3"/>
    <property type="match status" value="1"/>
</dbReference>
<protein>
    <recommendedName>
        <fullName evidence="6">TF-B3 domain-containing protein</fullName>
    </recommendedName>
</protein>
<evidence type="ECO:0000313" key="7">
    <source>
        <dbReference type="EMBL" id="GAX81655.1"/>
    </source>
</evidence>
<evidence type="ECO:0000256" key="1">
    <source>
        <dbReference type="ARBA" id="ARBA00023015"/>
    </source>
</evidence>
<dbReference type="PROSITE" id="PS50863">
    <property type="entry name" value="B3"/>
    <property type="match status" value="1"/>
</dbReference>
<evidence type="ECO:0000256" key="5">
    <source>
        <dbReference type="SAM" id="MobiDB-lite"/>
    </source>
</evidence>
<keyword evidence="1" id="KW-0805">Transcription regulation</keyword>
<feature type="region of interest" description="Disordered" evidence="5">
    <location>
        <begin position="143"/>
        <end position="199"/>
    </location>
</feature>
<evidence type="ECO:0000256" key="3">
    <source>
        <dbReference type="ARBA" id="ARBA00023163"/>
    </source>
</evidence>
<gene>
    <name evidence="7" type="ORF">CEUSTIGMA_g9083.t1</name>
</gene>
<dbReference type="GO" id="GO:0003677">
    <property type="term" value="F:DNA binding"/>
    <property type="evidence" value="ECO:0007669"/>
    <property type="project" value="UniProtKB-KW"/>
</dbReference>
<feature type="compositionally biased region" description="Basic and acidic residues" evidence="5">
    <location>
        <begin position="166"/>
        <end position="176"/>
    </location>
</feature>
<dbReference type="PANTHER" id="PTHR46245">
    <property type="entry name" value="B3 DOMAIN-CONTAINING PROTEIN OS07G0563300"/>
    <property type="match status" value="1"/>
</dbReference>
<keyword evidence="8" id="KW-1185">Reference proteome</keyword>
<organism evidence="7 8">
    <name type="scientific">Chlamydomonas eustigma</name>
    <dbReference type="NCBI Taxonomy" id="1157962"/>
    <lineage>
        <taxon>Eukaryota</taxon>
        <taxon>Viridiplantae</taxon>
        <taxon>Chlorophyta</taxon>
        <taxon>core chlorophytes</taxon>
        <taxon>Chlorophyceae</taxon>
        <taxon>CS clade</taxon>
        <taxon>Chlamydomonadales</taxon>
        <taxon>Chlamydomonadaceae</taxon>
        <taxon>Chlamydomonas</taxon>
    </lineage>
</organism>
<dbReference type="AlphaFoldDB" id="A0A250XEZ9"/>
<dbReference type="EMBL" id="BEGY01000068">
    <property type="protein sequence ID" value="GAX81655.1"/>
    <property type="molecule type" value="Genomic_DNA"/>
</dbReference>
<dbReference type="SMART" id="SM01019">
    <property type="entry name" value="B3"/>
    <property type="match status" value="1"/>
</dbReference>
<keyword evidence="4" id="KW-0539">Nucleus</keyword>
<accession>A0A250XEZ9</accession>
<dbReference type="Proteomes" id="UP000232323">
    <property type="component" value="Unassembled WGS sequence"/>
</dbReference>
<dbReference type="InterPro" id="IPR003340">
    <property type="entry name" value="B3_DNA-bd"/>
</dbReference>
<name>A0A250XEZ9_9CHLO</name>
<evidence type="ECO:0000259" key="6">
    <source>
        <dbReference type="PROSITE" id="PS50863"/>
    </source>
</evidence>
<feature type="compositionally biased region" description="Low complexity" evidence="5">
    <location>
        <begin position="177"/>
        <end position="190"/>
    </location>
</feature>
<evidence type="ECO:0000256" key="2">
    <source>
        <dbReference type="ARBA" id="ARBA00023125"/>
    </source>
</evidence>
<keyword evidence="3" id="KW-0804">Transcription</keyword>
<dbReference type="SUPFAM" id="SSF101936">
    <property type="entry name" value="DNA-binding pseudobarrel domain"/>
    <property type="match status" value="1"/>
</dbReference>
<proteinExistence type="predicted"/>
<reference evidence="7 8" key="1">
    <citation type="submission" date="2017-08" db="EMBL/GenBank/DDBJ databases">
        <title>Acidophilic green algal genome provides insights into adaptation to an acidic environment.</title>
        <authorList>
            <person name="Hirooka S."/>
            <person name="Hirose Y."/>
            <person name="Kanesaki Y."/>
            <person name="Higuchi S."/>
            <person name="Fujiwara T."/>
            <person name="Onuma R."/>
            <person name="Era A."/>
            <person name="Ohbayashi R."/>
            <person name="Uzuka A."/>
            <person name="Nozaki H."/>
            <person name="Yoshikawa H."/>
            <person name="Miyagishima S.Y."/>
        </authorList>
    </citation>
    <scope>NUCLEOTIDE SEQUENCE [LARGE SCALE GENOMIC DNA]</scope>
    <source>
        <strain evidence="7 8">NIES-2499</strain>
    </source>
</reference>
<keyword evidence="2" id="KW-0238">DNA-binding</keyword>
<dbReference type="CDD" id="cd10017">
    <property type="entry name" value="B3_DNA"/>
    <property type="match status" value="1"/>
</dbReference>
<dbReference type="InterPro" id="IPR015300">
    <property type="entry name" value="DNA-bd_pseudobarrel_sf"/>
</dbReference>
<dbReference type="STRING" id="1157962.A0A250XEZ9"/>
<feature type="domain" description="TF-B3" evidence="6">
    <location>
        <begin position="39"/>
        <end position="140"/>
    </location>
</feature>
<dbReference type="OrthoDB" id="757982at2759"/>
<comment type="caution">
    <text evidence="7">The sequence shown here is derived from an EMBL/GenBank/DDBJ whole genome shotgun (WGS) entry which is preliminary data.</text>
</comment>